<comment type="caution">
    <text evidence="1">The sequence shown here is derived from an EMBL/GenBank/DDBJ whole genome shotgun (WGS) entry which is preliminary data.</text>
</comment>
<dbReference type="InterPro" id="IPR025366">
    <property type="entry name" value="DUF4270"/>
</dbReference>
<dbReference type="Pfam" id="PF14092">
    <property type="entry name" value="DUF4270"/>
    <property type="match status" value="1"/>
</dbReference>
<dbReference type="RefSeq" id="WP_377184700.1">
    <property type="nucleotide sequence ID" value="NZ_JBHUPD010000002.1"/>
</dbReference>
<proteinExistence type="predicted"/>
<protein>
    <submittedName>
        <fullName evidence="1">DUF4270 family protein</fullName>
    </submittedName>
</protein>
<dbReference type="Proteomes" id="UP001597557">
    <property type="component" value="Unassembled WGS sequence"/>
</dbReference>
<organism evidence="1 2">
    <name type="scientific">Mucilaginibacter ximonensis</name>
    <dbReference type="NCBI Taxonomy" id="538021"/>
    <lineage>
        <taxon>Bacteria</taxon>
        <taxon>Pseudomonadati</taxon>
        <taxon>Bacteroidota</taxon>
        <taxon>Sphingobacteriia</taxon>
        <taxon>Sphingobacteriales</taxon>
        <taxon>Sphingobacteriaceae</taxon>
        <taxon>Mucilaginibacter</taxon>
    </lineage>
</organism>
<dbReference type="EMBL" id="JBHUPD010000002">
    <property type="protein sequence ID" value="MFD2872722.1"/>
    <property type="molecule type" value="Genomic_DNA"/>
</dbReference>
<keyword evidence="2" id="KW-1185">Reference proteome</keyword>
<evidence type="ECO:0000313" key="1">
    <source>
        <dbReference type="EMBL" id="MFD2872722.1"/>
    </source>
</evidence>
<accession>A0ABW5YBS7</accession>
<reference evidence="2" key="1">
    <citation type="journal article" date="2019" name="Int. J. Syst. Evol. Microbiol.">
        <title>The Global Catalogue of Microorganisms (GCM) 10K type strain sequencing project: providing services to taxonomists for standard genome sequencing and annotation.</title>
        <authorList>
            <consortium name="The Broad Institute Genomics Platform"/>
            <consortium name="The Broad Institute Genome Sequencing Center for Infectious Disease"/>
            <person name="Wu L."/>
            <person name="Ma J."/>
        </authorList>
    </citation>
    <scope>NUCLEOTIDE SEQUENCE [LARGE SCALE GENOMIC DNA]</scope>
    <source>
        <strain evidence="2">KCTC 22437</strain>
    </source>
</reference>
<name>A0ABW5YBS7_9SPHI</name>
<evidence type="ECO:0000313" key="2">
    <source>
        <dbReference type="Proteomes" id="UP001597557"/>
    </source>
</evidence>
<gene>
    <name evidence="1" type="ORF">ACFS5N_09600</name>
</gene>
<sequence length="468" mass="50873">MKFIRLDLLTLLISLFILNGCKNQDTIGLGVISSNQIQGNLIDTSTIMVHTDSTGQGTLVTNGLSQTPLGFFKDPLFGTTESNLVMDLNLPGTLSSDGTATYTVPYGTMVLDSAVLVMRYSPNAFFGDSLASRYKANVYQLGERIYPGHAYYSSQNWAVDKSTLLGTKSFFSRIADSIKIVNPVAGGPDTAIKVPPQLRIPISTAFVNKILFNAPAVQLNSNLVFKNNVKGLYVTLAQDQSGPGGTFMMSLDSAAAIQVYYRNTNGTVIDTGIISIPSFLHAAEIRHTPSATIKAALASTENQKVIYLQGLGGLKSRINFPYLKNILKTVGNDVIINRAELVVTAQPGSTIPFAPLPKLGLYRWDIAHQPILIQDQAQGDPRYFDSAKTDGFYYNQQQDYHFLITGYISDLIRGVTTDYGAFISPVIPTTSVSVAPTAQVAGRTVAVGYDTSSPYRIKLNLFYTKVVR</sequence>